<dbReference type="Proteomes" id="UP000681035">
    <property type="component" value="Chromosome"/>
</dbReference>
<dbReference type="PANTHER" id="PTHR13939">
    <property type="entry name" value="NICOTINAMIDE-NUCLEOTIDE AMIDOHYDROLASE PNCC"/>
    <property type="match status" value="1"/>
</dbReference>
<feature type="domain" description="MoaB/Mog" evidence="2">
    <location>
        <begin position="6"/>
        <end position="174"/>
    </location>
</feature>
<reference evidence="3" key="1">
    <citation type="submission" date="2020-09" db="EMBL/GenBank/DDBJ databases">
        <title>New species isolated from human feces.</title>
        <authorList>
            <person name="Kitahara M."/>
            <person name="Shigeno Y."/>
            <person name="Shime M."/>
            <person name="Matsumoto Y."/>
            <person name="Nakamura S."/>
            <person name="Motooka D."/>
            <person name="Fukuoka S."/>
            <person name="Nishikawa H."/>
            <person name="Benno Y."/>
        </authorList>
    </citation>
    <scope>NUCLEOTIDE SEQUENCE</scope>
    <source>
        <strain evidence="3">MM50</strain>
    </source>
</reference>
<evidence type="ECO:0000256" key="1">
    <source>
        <dbReference type="HAMAP-Rule" id="MF_00226"/>
    </source>
</evidence>
<dbReference type="Pfam" id="PF02464">
    <property type="entry name" value="CinA"/>
    <property type="match status" value="1"/>
</dbReference>
<sequence length="419" mass="45018">MTYHAEIIAVGTELLLGNIANTDAQELSQALASVGVDVLYHTVVGDNPQRLEEAIAIARKRADLLIFTGGLGPTYDDLTKETVCRVLDVPLTFHPEAAADIRRNFDIIFHREMPPGTLHQAELPEGCEVFCNRVGTAPGCVFCAGDVTAVLLPGVPSECRYLTETALLPWLRRQSSGTILSHDLRIFGLSEPQVQELLGDLMDQAVNPSLAPYAKTGEVMLRLTAKGDSPAACEERMAPLLEQVRGRLGAYLYGIDVSGLEETVLHLLHQHGKTFSAAESCTGGLIAKRITDLPGASCVFRGGVVSYTNEVKASVLGVPQETLDRYGAVSEPVARAMAEGVRRITGSDLSVATTGLAGPDGDDRGNPVGTVFVALSTPERTAVRHMNCGSGRDRVRMLASHCAFDLLRRELEHLPIEGE</sequence>
<dbReference type="InterPro" id="IPR041424">
    <property type="entry name" value="CinA_KH"/>
</dbReference>
<dbReference type="Pfam" id="PF00994">
    <property type="entry name" value="MoCF_biosynth"/>
    <property type="match status" value="1"/>
</dbReference>
<dbReference type="RefSeq" id="WP_213541021.1">
    <property type="nucleotide sequence ID" value="NZ_AP023418.1"/>
</dbReference>
<dbReference type="Gene3D" id="3.40.980.10">
    <property type="entry name" value="MoaB/Mog-like domain"/>
    <property type="match status" value="1"/>
</dbReference>
<accession>A0A810Q398</accession>
<proteinExistence type="inferred from homology"/>
<dbReference type="HAMAP" id="MF_00226_B">
    <property type="entry name" value="CinA_B"/>
    <property type="match status" value="1"/>
</dbReference>
<dbReference type="NCBIfam" id="TIGR00200">
    <property type="entry name" value="cinA_nterm"/>
    <property type="match status" value="1"/>
</dbReference>
<dbReference type="SUPFAM" id="SSF142433">
    <property type="entry name" value="CinA-like"/>
    <property type="match status" value="1"/>
</dbReference>
<dbReference type="Gene3D" id="3.90.950.20">
    <property type="entry name" value="CinA-like"/>
    <property type="match status" value="1"/>
</dbReference>
<keyword evidence="4" id="KW-1185">Reference proteome</keyword>
<comment type="similarity">
    <text evidence="1">Belongs to the CinA family.</text>
</comment>
<dbReference type="CDD" id="cd00885">
    <property type="entry name" value="cinA"/>
    <property type="match status" value="1"/>
</dbReference>
<evidence type="ECO:0000259" key="2">
    <source>
        <dbReference type="SMART" id="SM00852"/>
    </source>
</evidence>
<dbReference type="EMBL" id="AP023418">
    <property type="protein sequence ID" value="BCK82464.1"/>
    <property type="molecule type" value="Genomic_DNA"/>
</dbReference>
<dbReference type="KEGG" id="vcop:MM50RIKEN_22270"/>
<dbReference type="SUPFAM" id="SSF53218">
    <property type="entry name" value="Molybdenum cofactor biosynthesis proteins"/>
    <property type="match status" value="1"/>
</dbReference>
<dbReference type="InterPro" id="IPR008135">
    <property type="entry name" value="Competence-induced_CinA"/>
</dbReference>
<dbReference type="Gene3D" id="3.30.70.2860">
    <property type="match status" value="1"/>
</dbReference>
<dbReference type="NCBIfam" id="TIGR00199">
    <property type="entry name" value="PncC_domain"/>
    <property type="match status" value="1"/>
</dbReference>
<dbReference type="PIRSF" id="PIRSF006728">
    <property type="entry name" value="CinA"/>
    <property type="match status" value="1"/>
</dbReference>
<dbReference type="InterPro" id="IPR036653">
    <property type="entry name" value="CinA-like_C"/>
</dbReference>
<dbReference type="NCBIfam" id="NF001813">
    <property type="entry name" value="PRK00549.1"/>
    <property type="match status" value="1"/>
</dbReference>
<gene>
    <name evidence="1" type="primary">cinA</name>
    <name evidence="3" type="ORF">MM50RIKEN_22270</name>
</gene>
<protein>
    <recommendedName>
        <fullName evidence="1">Putative competence-damage inducible protein</fullName>
    </recommendedName>
</protein>
<dbReference type="AlphaFoldDB" id="A0A810Q398"/>
<dbReference type="InterPro" id="IPR001453">
    <property type="entry name" value="MoaB/Mog_dom"/>
</dbReference>
<dbReference type="Pfam" id="PF18146">
    <property type="entry name" value="CinA_KH"/>
    <property type="match status" value="1"/>
</dbReference>
<dbReference type="InterPro" id="IPR036425">
    <property type="entry name" value="MoaB/Mog-like_dom_sf"/>
</dbReference>
<evidence type="ECO:0000313" key="3">
    <source>
        <dbReference type="EMBL" id="BCK82464.1"/>
    </source>
</evidence>
<dbReference type="InterPro" id="IPR050101">
    <property type="entry name" value="CinA"/>
</dbReference>
<dbReference type="PANTHER" id="PTHR13939:SF0">
    <property type="entry name" value="NMN AMIDOHYDROLASE-LIKE PROTEIN YFAY"/>
    <property type="match status" value="1"/>
</dbReference>
<dbReference type="SMART" id="SM00852">
    <property type="entry name" value="MoCF_biosynth"/>
    <property type="match status" value="1"/>
</dbReference>
<name>A0A810Q398_9FIRM</name>
<dbReference type="InterPro" id="IPR008136">
    <property type="entry name" value="CinA_C"/>
</dbReference>
<organism evidence="3 4">
    <name type="scientific">Vescimonas coprocola</name>
    <dbReference type="NCBI Taxonomy" id="2714355"/>
    <lineage>
        <taxon>Bacteria</taxon>
        <taxon>Bacillati</taxon>
        <taxon>Bacillota</taxon>
        <taxon>Clostridia</taxon>
        <taxon>Eubacteriales</taxon>
        <taxon>Oscillospiraceae</taxon>
        <taxon>Vescimonas</taxon>
    </lineage>
</organism>
<evidence type="ECO:0000313" key="4">
    <source>
        <dbReference type="Proteomes" id="UP000681035"/>
    </source>
</evidence>